<dbReference type="GeneID" id="42799195"/>
<evidence type="ECO:0000313" key="3">
    <source>
        <dbReference type="Proteomes" id="UP000423396"/>
    </source>
</evidence>
<accession>A0A650CQI1</accession>
<keyword evidence="1" id="KW-1133">Transmembrane helix</keyword>
<dbReference type="Proteomes" id="UP000423396">
    <property type="component" value="Chromosome"/>
</dbReference>
<keyword evidence="1" id="KW-0812">Transmembrane</keyword>
<keyword evidence="1" id="KW-0472">Membrane</keyword>
<proteinExistence type="predicted"/>
<organism evidence="2 3">
    <name type="scientific">Stygiolobus azoricus</name>
    <dbReference type="NCBI Taxonomy" id="41675"/>
    <lineage>
        <taxon>Archaea</taxon>
        <taxon>Thermoproteota</taxon>
        <taxon>Thermoprotei</taxon>
        <taxon>Sulfolobales</taxon>
        <taxon>Sulfolobaceae</taxon>
        <taxon>Stygiolobus</taxon>
    </lineage>
</organism>
<name>A0A650CQI1_9CREN</name>
<reference evidence="2 3" key="1">
    <citation type="submission" date="2019-10" db="EMBL/GenBank/DDBJ databases">
        <title>Genome Sequences from Six Type Strain Members of the Archaeal Family Sulfolobaceae: Acidianus ambivalens, Acidianus infernus, Metallosphaera prunae, Stygiolobus azoricus, Sulfolobus metallicus, and Sulfurisphaera ohwakuensis.</title>
        <authorList>
            <person name="Counts J.A."/>
            <person name="Kelly R.M."/>
        </authorList>
    </citation>
    <scope>NUCLEOTIDE SEQUENCE [LARGE SCALE GENOMIC DNA]</scope>
    <source>
        <strain evidence="2 3">FC6</strain>
    </source>
</reference>
<feature type="transmembrane region" description="Helical" evidence="1">
    <location>
        <begin position="148"/>
        <end position="166"/>
    </location>
</feature>
<gene>
    <name evidence="2" type="ORF">D1868_08955</name>
</gene>
<evidence type="ECO:0000256" key="1">
    <source>
        <dbReference type="SAM" id="Phobius"/>
    </source>
</evidence>
<sequence>MNKNLSFVLVGILIFVIGLAGNLLMPFYLPYYHELDTELVNHSVNLKINPVTTEKVINVTTNSENNTIYVVTNNTNVNIFVYYSNLTLALNNSNGFIAAKVSPGNYIIAVNNPTQVSQYVSFHYAVIPAYELTNFNSYSSIAGTATEFIMAIGIVIAGIGLIKIMFGGRLGTKLDKILQTPERGKKRK</sequence>
<evidence type="ECO:0000313" key="2">
    <source>
        <dbReference type="EMBL" id="QGR20104.1"/>
    </source>
</evidence>
<dbReference type="EMBL" id="CP045483">
    <property type="protein sequence ID" value="QGR20104.1"/>
    <property type="molecule type" value="Genomic_DNA"/>
</dbReference>
<protein>
    <submittedName>
        <fullName evidence="2">Uncharacterized protein</fullName>
    </submittedName>
</protein>
<dbReference type="RefSeq" id="WP_156007553.1">
    <property type="nucleotide sequence ID" value="NZ_CP045483.1"/>
</dbReference>
<dbReference type="AlphaFoldDB" id="A0A650CQI1"/>
<keyword evidence="3" id="KW-1185">Reference proteome</keyword>
<feature type="transmembrane region" description="Helical" evidence="1">
    <location>
        <begin position="7"/>
        <end position="29"/>
    </location>
</feature>
<dbReference type="KEGG" id="sazo:D1868_08955"/>